<accession>A0A2S5GB55</accession>
<name>A0A2S5GB55_9BACL</name>
<organism evidence="1 2">
    <name type="scientific">Jeotgalibacillus proteolyticus</name>
    <dbReference type="NCBI Taxonomy" id="2082395"/>
    <lineage>
        <taxon>Bacteria</taxon>
        <taxon>Bacillati</taxon>
        <taxon>Bacillota</taxon>
        <taxon>Bacilli</taxon>
        <taxon>Bacillales</taxon>
        <taxon>Caryophanaceae</taxon>
        <taxon>Jeotgalibacillus</taxon>
    </lineage>
</organism>
<dbReference type="AlphaFoldDB" id="A0A2S5GB55"/>
<dbReference type="RefSeq" id="WP_104058104.1">
    <property type="nucleotide sequence ID" value="NZ_PREZ01000004.1"/>
</dbReference>
<gene>
    <name evidence="1" type="ORF">C4B60_11245</name>
</gene>
<dbReference type="Proteomes" id="UP000239047">
    <property type="component" value="Unassembled WGS sequence"/>
</dbReference>
<proteinExistence type="predicted"/>
<protein>
    <submittedName>
        <fullName evidence="1">Uncharacterized protein</fullName>
    </submittedName>
</protein>
<dbReference type="EMBL" id="PREZ01000004">
    <property type="protein sequence ID" value="PPA70155.1"/>
    <property type="molecule type" value="Genomic_DNA"/>
</dbReference>
<sequence>MKKLAVGIIMTSILFSHLPVLKKLVEASKKKKHTFIDPAQPFSPLSEKELKTIRNSKIDYAIELTHEQALIRAAEISGKSIKQLKRECRAPDKIVSLATSCSWVEKKLTLSVNSYSVPLIVIVKLCRNGSLGWINTLQKPLLLELSARDKLFSGVIEVDLVANGFCYLVNGHLYLKENVVGTGALEAASASTAAYSVSETSDYIGECYTGSKWVKLL</sequence>
<comment type="caution">
    <text evidence="1">The sequence shown here is derived from an EMBL/GenBank/DDBJ whole genome shotgun (WGS) entry which is preliminary data.</text>
</comment>
<dbReference type="OrthoDB" id="2680625at2"/>
<evidence type="ECO:0000313" key="1">
    <source>
        <dbReference type="EMBL" id="PPA70155.1"/>
    </source>
</evidence>
<keyword evidence="2" id="KW-1185">Reference proteome</keyword>
<reference evidence="1 2" key="1">
    <citation type="submission" date="2018-02" db="EMBL/GenBank/DDBJ databases">
        <title>Jeotgalibacillus proteolyticum sp. nov. a protease producing bacterium isolated from ocean sediments of Laizhou Bay.</title>
        <authorList>
            <person name="Li Y."/>
        </authorList>
    </citation>
    <scope>NUCLEOTIDE SEQUENCE [LARGE SCALE GENOMIC DNA]</scope>
    <source>
        <strain evidence="1 2">22-7</strain>
    </source>
</reference>
<evidence type="ECO:0000313" key="2">
    <source>
        <dbReference type="Proteomes" id="UP000239047"/>
    </source>
</evidence>